<reference evidence="1 2" key="1">
    <citation type="submission" date="2018-08" db="EMBL/GenBank/DDBJ databases">
        <title>Bacillus phenotypic plasticity.</title>
        <authorList>
            <person name="Hurtado E."/>
        </authorList>
    </citation>
    <scope>NUCLEOTIDE SEQUENCE [LARGE SCALE GENOMIC DNA]</scope>
    <source>
        <strain evidence="1 2">111b</strain>
    </source>
</reference>
<name>A0A9W7UP28_BACCE</name>
<proteinExistence type="predicted"/>
<comment type="caution">
    <text evidence="1">The sequence shown here is derived from an EMBL/GenBank/DDBJ whole genome shotgun (WGS) entry which is preliminary data.</text>
</comment>
<dbReference type="EMBL" id="QSMZ01000039">
    <property type="protein sequence ID" value="KAA6454400.1"/>
    <property type="molecule type" value="Genomic_DNA"/>
</dbReference>
<gene>
    <name evidence="1" type="ORF">DX932_28265</name>
</gene>
<sequence>MNWTLFISFLTLFVSSYGAITLNKNKEEDRRIAVENKEKDRRIAVELSEKRRMQNDLFEHITKVLDIGRRCDVETDVEEKQKMKFELLNHKVFIWINLDRKNKFSEDLRGNCNTYITWCADFLSTSDEEKKIHYQRASEKNKQIIWVLIDKYIEEENKLIEGLM</sequence>
<protein>
    <submittedName>
        <fullName evidence="1">Uncharacterized protein</fullName>
    </submittedName>
</protein>
<dbReference type="AlphaFoldDB" id="A0A9W7UP28"/>
<dbReference type="Proteomes" id="UP000323321">
    <property type="component" value="Unassembled WGS sequence"/>
</dbReference>
<evidence type="ECO:0000313" key="1">
    <source>
        <dbReference type="EMBL" id="KAA6454400.1"/>
    </source>
</evidence>
<dbReference type="RefSeq" id="WP_150159100.1">
    <property type="nucleotide sequence ID" value="NZ_QSMZ01000039.1"/>
</dbReference>
<accession>A0A9W7UP28</accession>
<evidence type="ECO:0000313" key="2">
    <source>
        <dbReference type="Proteomes" id="UP000323321"/>
    </source>
</evidence>
<organism evidence="1 2">
    <name type="scientific">Bacillus cereus</name>
    <dbReference type="NCBI Taxonomy" id="1396"/>
    <lineage>
        <taxon>Bacteria</taxon>
        <taxon>Bacillati</taxon>
        <taxon>Bacillota</taxon>
        <taxon>Bacilli</taxon>
        <taxon>Bacillales</taxon>
        <taxon>Bacillaceae</taxon>
        <taxon>Bacillus</taxon>
        <taxon>Bacillus cereus group</taxon>
    </lineage>
</organism>